<organism evidence="1 2">
    <name type="scientific">Larinioides sclopetarius</name>
    <dbReference type="NCBI Taxonomy" id="280406"/>
    <lineage>
        <taxon>Eukaryota</taxon>
        <taxon>Metazoa</taxon>
        <taxon>Ecdysozoa</taxon>
        <taxon>Arthropoda</taxon>
        <taxon>Chelicerata</taxon>
        <taxon>Arachnida</taxon>
        <taxon>Araneae</taxon>
        <taxon>Araneomorphae</taxon>
        <taxon>Entelegynae</taxon>
        <taxon>Araneoidea</taxon>
        <taxon>Araneidae</taxon>
        <taxon>Larinioides</taxon>
    </lineage>
</organism>
<evidence type="ECO:0000313" key="1">
    <source>
        <dbReference type="EMBL" id="CAL1283328.1"/>
    </source>
</evidence>
<dbReference type="AlphaFoldDB" id="A0AAV2AH46"/>
<sequence length="123" mass="13856">VSVVSVANVGKEIAAQKRLDILSRCFKLIREKKRVLLPVQRFNRLTNINKRRFEGGLDPDLSRLFHMASRPVRDTIKVPCSDDGVIVYVDQLGSPLECGRLRNISFGALSTVPTSTLLDAEWY</sequence>
<keyword evidence="2" id="KW-1185">Reference proteome</keyword>
<name>A0AAV2AH46_9ARAC</name>
<evidence type="ECO:0000313" key="2">
    <source>
        <dbReference type="Proteomes" id="UP001497382"/>
    </source>
</evidence>
<gene>
    <name evidence="1" type="ORF">LARSCL_LOCUS12531</name>
</gene>
<proteinExistence type="predicted"/>
<accession>A0AAV2AH46</accession>
<dbReference type="Proteomes" id="UP001497382">
    <property type="component" value="Unassembled WGS sequence"/>
</dbReference>
<dbReference type="EMBL" id="CAXIEN010000166">
    <property type="protein sequence ID" value="CAL1283328.1"/>
    <property type="molecule type" value="Genomic_DNA"/>
</dbReference>
<comment type="caution">
    <text evidence="1">The sequence shown here is derived from an EMBL/GenBank/DDBJ whole genome shotgun (WGS) entry which is preliminary data.</text>
</comment>
<protein>
    <submittedName>
        <fullName evidence="1">Uncharacterized protein</fullName>
    </submittedName>
</protein>
<reference evidence="1 2" key="1">
    <citation type="submission" date="2024-04" db="EMBL/GenBank/DDBJ databases">
        <authorList>
            <person name="Rising A."/>
            <person name="Reimegard J."/>
            <person name="Sonavane S."/>
            <person name="Akerstrom W."/>
            <person name="Nylinder S."/>
            <person name="Hedman E."/>
            <person name="Kallberg Y."/>
        </authorList>
    </citation>
    <scope>NUCLEOTIDE SEQUENCE [LARGE SCALE GENOMIC DNA]</scope>
</reference>
<feature type="non-terminal residue" evidence="1">
    <location>
        <position position="1"/>
    </location>
</feature>